<evidence type="ECO:0000313" key="3">
    <source>
        <dbReference type="Proteomes" id="UP000007842"/>
    </source>
</evidence>
<name>G8WS34_STREN</name>
<feature type="compositionally biased region" description="Polar residues" evidence="1">
    <location>
        <begin position="188"/>
        <end position="200"/>
    </location>
</feature>
<feature type="region of interest" description="Disordered" evidence="1">
    <location>
        <begin position="1"/>
        <end position="38"/>
    </location>
</feature>
<dbReference type="AlphaFoldDB" id="G8WS34"/>
<evidence type="ECO:0000256" key="1">
    <source>
        <dbReference type="SAM" id="MobiDB-lite"/>
    </source>
</evidence>
<dbReference type="STRING" id="1003195.SCATT_24230"/>
<keyword evidence="3" id="KW-1185">Reference proteome</keyword>
<evidence type="ECO:0000313" key="2">
    <source>
        <dbReference type="EMBL" id="AEW94794.1"/>
    </source>
</evidence>
<accession>G8WS34</accession>
<organism evidence="2 3">
    <name type="scientific">Streptantibioticus cattleyicolor (strain ATCC 35852 / DSM 46488 / JCM 4925 / NBRC 14057 / NRRL 8057)</name>
    <name type="common">Streptomyces cattleya</name>
    <dbReference type="NCBI Taxonomy" id="1003195"/>
    <lineage>
        <taxon>Bacteria</taxon>
        <taxon>Bacillati</taxon>
        <taxon>Actinomycetota</taxon>
        <taxon>Actinomycetes</taxon>
        <taxon>Kitasatosporales</taxon>
        <taxon>Streptomycetaceae</taxon>
        <taxon>Streptantibioticus</taxon>
    </lineage>
</organism>
<dbReference type="Proteomes" id="UP000007842">
    <property type="component" value="Chromosome"/>
</dbReference>
<proteinExistence type="predicted"/>
<dbReference type="PATRIC" id="fig|1003195.29.peg.2430"/>
<protein>
    <submittedName>
        <fullName evidence="2">Uncharacterized protein</fullName>
    </submittedName>
</protein>
<gene>
    <name evidence="2" type="ordered locus">SCATT_24230</name>
</gene>
<dbReference type="KEGG" id="scy:SCATT_24230"/>
<dbReference type="EMBL" id="CP003219">
    <property type="protein sequence ID" value="AEW94794.1"/>
    <property type="molecule type" value="Genomic_DNA"/>
</dbReference>
<feature type="compositionally biased region" description="Basic and acidic residues" evidence="1">
    <location>
        <begin position="144"/>
        <end position="153"/>
    </location>
</feature>
<dbReference type="HOGENOM" id="CLU_1365523_0_0_11"/>
<sequence length="200" mass="22343">MISHVPTEPARQSRRLTARRGQANPPFPSLRLPRGGLNQPEMCQYDIRQLTGRHRPVQPAKRRRRRPEHGPAVVVRIRRCGQYGKSRRHHHCCGPCQKSSTFHRIASVLPRCRVGEADQAGWNAQVSGGSRQDLHGVRASPPRFESRNSRLREPAGPAQLRLTDPPLNTSQPDHPPVIPPHPTHRGSLASTSSFVPLSGR</sequence>
<feature type="region of interest" description="Disordered" evidence="1">
    <location>
        <begin position="123"/>
        <end position="200"/>
    </location>
</feature>
<reference evidence="3" key="1">
    <citation type="submission" date="2011-12" db="EMBL/GenBank/DDBJ databases">
        <title>Complete genome sequence of Streptomyces cattleya strain DSM 46488.</title>
        <authorList>
            <person name="Ou H.-Y."/>
            <person name="Li P."/>
            <person name="Zhao C."/>
            <person name="O'Hagan D."/>
            <person name="Deng Z."/>
        </authorList>
    </citation>
    <scope>NUCLEOTIDE SEQUENCE [LARGE SCALE GENOMIC DNA]</scope>
    <source>
        <strain evidence="3">ATCC 35852 / DSM 46488 / JCM 4925 / NBRC 14057 / NRRL 8057</strain>
    </source>
</reference>